<feature type="non-terminal residue" evidence="3">
    <location>
        <position position="1"/>
    </location>
</feature>
<dbReference type="PROSITE" id="PS50222">
    <property type="entry name" value="EF_HAND_2"/>
    <property type="match status" value="1"/>
</dbReference>
<dbReference type="SUPFAM" id="SSF47473">
    <property type="entry name" value="EF-hand"/>
    <property type="match status" value="1"/>
</dbReference>
<dbReference type="InterPro" id="IPR011992">
    <property type="entry name" value="EF-hand-dom_pair"/>
</dbReference>
<evidence type="ECO:0000313" key="4">
    <source>
        <dbReference type="Proteomes" id="UP000663879"/>
    </source>
</evidence>
<dbReference type="GO" id="GO:0005509">
    <property type="term" value="F:calcium ion binding"/>
    <property type="evidence" value="ECO:0007669"/>
    <property type="project" value="InterPro"/>
</dbReference>
<evidence type="ECO:0000259" key="2">
    <source>
        <dbReference type="PROSITE" id="PS50222"/>
    </source>
</evidence>
<gene>
    <name evidence="3" type="ORF">OXX778_LOCUS17955</name>
</gene>
<feature type="domain" description="EF-hand" evidence="2">
    <location>
        <begin position="23"/>
        <end position="57"/>
    </location>
</feature>
<evidence type="ECO:0000256" key="1">
    <source>
        <dbReference type="ARBA" id="ARBA00022837"/>
    </source>
</evidence>
<sequence>NLVSINEAQSIANNLNAGTEKPINDAELRAYFNSLDTNGDGRVSFEEFRAAAAAGTL</sequence>
<proteinExistence type="predicted"/>
<comment type="caution">
    <text evidence="3">The sequence shown here is derived from an EMBL/GenBank/DDBJ whole genome shotgun (WGS) entry which is preliminary data.</text>
</comment>
<name>A0A814JA38_9BILA</name>
<protein>
    <recommendedName>
        <fullName evidence="2">EF-hand domain-containing protein</fullName>
    </recommendedName>
</protein>
<dbReference type="EMBL" id="CAJNOC010004763">
    <property type="protein sequence ID" value="CAF1032831.1"/>
    <property type="molecule type" value="Genomic_DNA"/>
</dbReference>
<dbReference type="AlphaFoldDB" id="A0A814JA38"/>
<dbReference type="SMART" id="SM00054">
    <property type="entry name" value="EFh"/>
    <property type="match status" value="1"/>
</dbReference>
<dbReference type="Proteomes" id="UP000663879">
    <property type="component" value="Unassembled WGS sequence"/>
</dbReference>
<dbReference type="Pfam" id="PF13499">
    <property type="entry name" value="EF-hand_7"/>
    <property type="match status" value="1"/>
</dbReference>
<reference evidence="3" key="1">
    <citation type="submission" date="2021-02" db="EMBL/GenBank/DDBJ databases">
        <authorList>
            <person name="Nowell W R."/>
        </authorList>
    </citation>
    <scope>NUCLEOTIDE SEQUENCE</scope>
    <source>
        <strain evidence="3">Ploen Becks lab</strain>
    </source>
</reference>
<keyword evidence="4" id="KW-1185">Reference proteome</keyword>
<evidence type="ECO:0000313" key="3">
    <source>
        <dbReference type="EMBL" id="CAF1032831.1"/>
    </source>
</evidence>
<accession>A0A814JA38</accession>
<dbReference type="PROSITE" id="PS00018">
    <property type="entry name" value="EF_HAND_1"/>
    <property type="match status" value="1"/>
</dbReference>
<dbReference type="InterPro" id="IPR002048">
    <property type="entry name" value="EF_hand_dom"/>
</dbReference>
<keyword evidence="1" id="KW-0106">Calcium</keyword>
<organism evidence="3 4">
    <name type="scientific">Brachionus calyciflorus</name>
    <dbReference type="NCBI Taxonomy" id="104777"/>
    <lineage>
        <taxon>Eukaryota</taxon>
        <taxon>Metazoa</taxon>
        <taxon>Spiralia</taxon>
        <taxon>Gnathifera</taxon>
        <taxon>Rotifera</taxon>
        <taxon>Eurotatoria</taxon>
        <taxon>Monogononta</taxon>
        <taxon>Pseudotrocha</taxon>
        <taxon>Ploima</taxon>
        <taxon>Brachionidae</taxon>
        <taxon>Brachionus</taxon>
    </lineage>
</organism>
<dbReference type="Gene3D" id="1.10.238.10">
    <property type="entry name" value="EF-hand"/>
    <property type="match status" value="1"/>
</dbReference>
<dbReference type="OrthoDB" id="26525at2759"/>
<dbReference type="InterPro" id="IPR018247">
    <property type="entry name" value="EF_Hand_1_Ca_BS"/>
</dbReference>